<sequence>MFRFLHAADFHLDSAFHALSPQRAAERRRESRELGARLAEEALRRGADLVLLSGDLFDGTDSFRETPEDLARGLGRIGASVFIAPGNHDFFSPNSPYATLEWPENVYIFKSGQIESVDLPDLNCTVHGAAFTGPEQMSGLLNGFAVPEDGRVHLMTLHGDVEPSAARYNPITKAEIAASGLTYLALGHVHAASGPQRCGKTLWAYPGCTEGRGFDELGDKGFYFGTVSDEGAVTLEFVPFARHRYEIMTVDITDRDPREALEAALPAWTTDDLYRILLTGETDERGIDLTALETLFSGRFYALELHDRTRVRRDVWARADEDSLRGEFLRRLRNRYDAAADDKERENVNRAVRFGLAALDHRDIL</sequence>
<gene>
    <name evidence="2" type="ORF">SDC9_126102</name>
</gene>
<evidence type="ECO:0000313" key="2">
    <source>
        <dbReference type="EMBL" id="MPM79071.1"/>
    </source>
</evidence>
<dbReference type="InterPro" id="IPR004843">
    <property type="entry name" value="Calcineurin-like_PHP"/>
</dbReference>
<dbReference type="GO" id="GO:0016787">
    <property type="term" value="F:hydrolase activity"/>
    <property type="evidence" value="ECO:0007669"/>
    <property type="project" value="InterPro"/>
</dbReference>
<accession>A0A645CQ83</accession>
<reference evidence="2" key="1">
    <citation type="submission" date="2019-08" db="EMBL/GenBank/DDBJ databases">
        <authorList>
            <person name="Kucharzyk K."/>
            <person name="Murdoch R.W."/>
            <person name="Higgins S."/>
            <person name="Loffler F."/>
        </authorList>
    </citation>
    <scope>NUCLEOTIDE SEQUENCE</scope>
</reference>
<feature type="domain" description="Calcineurin-like phosphoesterase" evidence="1">
    <location>
        <begin position="2"/>
        <end position="190"/>
    </location>
</feature>
<dbReference type="Gene3D" id="3.60.21.10">
    <property type="match status" value="1"/>
</dbReference>
<dbReference type="PANTHER" id="PTHR30337">
    <property type="entry name" value="COMPONENT OF ATP-DEPENDENT DSDNA EXONUCLEASE"/>
    <property type="match status" value="1"/>
</dbReference>
<dbReference type="Pfam" id="PF00149">
    <property type="entry name" value="Metallophos"/>
    <property type="match status" value="1"/>
</dbReference>
<name>A0A645CQ83_9ZZZZ</name>
<organism evidence="2">
    <name type="scientific">bioreactor metagenome</name>
    <dbReference type="NCBI Taxonomy" id="1076179"/>
    <lineage>
        <taxon>unclassified sequences</taxon>
        <taxon>metagenomes</taxon>
        <taxon>ecological metagenomes</taxon>
    </lineage>
</organism>
<dbReference type="PANTHER" id="PTHR30337:SF7">
    <property type="entry name" value="PHOSPHOESTERASE"/>
    <property type="match status" value="1"/>
</dbReference>
<protein>
    <recommendedName>
        <fullName evidence="1">Calcineurin-like phosphoesterase domain-containing protein</fullName>
    </recommendedName>
</protein>
<dbReference type="InterPro" id="IPR050535">
    <property type="entry name" value="DNA_Repair-Maintenance_Comp"/>
</dbReference>
<dbReference type="AlphaFoldDB" id="A0A645CQ83"/>
<evidence type="ECO:0000259" key="1">
    <source>
        <dbReference type="Pfam" id="PF00149"/>
    </source>
</evidence>
<dbReference type="InterPro" id="IPR029052">
    <property type="entry name" value="Metallo-depent_PP-like"/>
</dbReference>
<dbReference type="SUPFAM" id="SSF56300">
    <property type="entry name" value="Metallo-dependent phosphatases"/>
    <property type="match status" value="1"/>
</dbReference>
<proteinExistence type="predicted"/>
<dbReference type="EMBL" id="VSSQ01029092">
    <property type="protein sequence ID" value="MPM79071.1"/>
    <property type="molecule type" value="Genomic_DNA"/>
</dbReference>
<comment type="caution">
    <text evidence="2">The sequence shown here is derived from an EMBL/GenBank/DDBJ whole genome shotgun (WGS) entry which is preliminary data.</text>
</comment>